<evidence type="ECO:0000313" key="2">
    <source>
        <dbReference type="Proteomes" id="UP000515121"/>
    </source>
</evidence>
<dbReference type="PANTHER" id="PTHR33914:SF17">
    <property type="match status" value="1"/>
</dbReference>
<dbReference type="GeneID" id="111290870"/>
<dbReference type="Proteomes" id="UP000515121">
    <property type="component" value="Unplaced"/>
</dbReference>
<evidence type="ECO:0000256" key="1">
    <source>
        <dbReference type="SAM" id="MobiDB-lite"/>
    </source>
</evidence>
<sequence length="359" mass="39735">MRAYKVKTTIEVNRQKGDGGVKNHGVNDFMAWKNPIQGASSTASPSEGERSKEVNKLHNTSQSFLASDAPELVVFLQESDYQSVKDIFIDREVPSRSGLNYKNIHSMFHTDVDCDSEEARKTLRIMSSISNEIEQDFQNYVRKQLTLENLTKVGEEDSDGRDDHLLDKSTGKMIPGMQHVKEFQIGDSISLSPKPSSTESIDENIHLSEVSSNSEAESGSTIHLSDSSLTTMSSLEEFLESPEYLQPHITESLSRTEERVSRSLTLTGPSQSSVNELARGDCGSFAVSPLSGTITYSGPIPFSGSISLRSTSSTASSQSFAFPILPSEWNGSPIRMAEADQRQPRKHQSWRTCFLCCKF</sequence>
<dbReference type="AlphaFoldDB" id="A0A6P5YC94"/>
<reference evidence="3" key="1">
    <citation type="submission" date="2025-08" db="UniProtKB">
        <authorList>
            <consortium name="RefSeq"/>
        </authorList>
    </citation>
    <scope>IDENTIFICATION</scope>
    <source>
        <tissue evidence="3">Fruit stalk</tissue>
    </source>
</reference>
<feature type="region of interest" description="Disordered" evidence="1">
    <location>
        <begin position="36"/>
        <end position="55"/>
    </location>
</feature>
<keyword evidence="2" id="KW-1185">Reference proteome</keyword>
<dbReference type="KEGG" id="dzi:111290870"/>
<proteinExistence type="predicted"/>
<dbReference type="PANTHER" id="PTHR33914">
    <property type="entry name" value="18S PRE-RIBOSOMAL ASSEMBLY PROTEIN GAR2-LIKE PROTEIN"/>
    <property type="match status" value="1"/>
</dbReference>
<organism evidence="2 3">
    <name type="scientific">Durio zibethinus</name>
    <name type="common">Durian</name>
    <dbReference type="NCBI Taxonomy" id="66656"/>
    <lineage>
        <taxon>Eukaryota</taxon>
        <taxon>Viridiplantae</taxon>
        <taxon>Streptophyta</taxon>
        <taxon>Embryophyta</taxon>
        <taxon>Tracheophyta</taxon>
        <taxon>Spermatophyta</taxon>
        <taxon>Magnoliopsida</taxon>
        <taxon>eudicotyledons</taxon>
        <taxon>Gunneridae</taxon>
        <taxon>Pentapetalae</taxon>
        <taxon>rosids</taxon>
        <taxon>malvids</taxon>
        <taxon>Malvales</taxon>
        <taxon>Malvaceae</taxon>
        <taxon>Helicteroideae</taxon>
        <taxon>Durio</taxon>
    </lineage>
</organism>
<gene>
    <name evidence="3" type="primary">LOC111290870</name>
</gene>
<protein>
    <submittedName>
        <fullName evidence="3">Uncharacterized protein LOC111290870 isoform X1</fullName>
    </submittedName>
</protein>
<dbReference type="RefSeq" id="XP_022738103.1">
    <property type="nucleotide sequence ID" value="XM_022882368.1"/>
</dbReference>
<name>A0A6P5YC94_DURZI</name>
<dbReference type="GO" id="GO:0009786">
    <property type="term" value="P:regulation of asymmetric cell division"/>
    <property type="evidence" value="ECO:0007669"/>
    <property type="project" value="InterPro"/>
</dbReference>
<dbReference type="InterPro" id="IPR040378">
    <property type="entry name" value="BASL"/>
</dbReference>
<accession>A0A6P5YC94</accession>
<evidence type="ECO:0000313" key="3">
    <source>
        <dbReference type="RefSeq" id="XP_022738103.1"/>
    </source>
</evidence>
<dbReference type="OrthoDB" id="1300198at2759"/>